<dbReference type="EMBL" id="EU016582">
    <property type="protein sequence ID" value="ABZ06685.1"/>
    <property type="molecule type" value="Genomic_DNA"/>
</dbReference>
<protein>
    <submittedName>
        <fullName evidence="2">Uncharacterized protein</fullName>
    </submittedName>
</protein>
<feature type="region of interest" description="Disordered" evidence="1">
    <location>
        <begin position="27"/>
        <end position="64"/>
    </location>
</feature>
<accession>B3T276</accession>
<proteinExistence type="predicted"/>
<dbReference type="AlphaFoldDB" id="B3T276"/>
<reference evidence="2" key="1">
    <citation type="journal article" date="2008" name="ISME J.">
        <title>Genomic patterns of recombination, clonal divergence and environment in marine microbial populations.</title>
        <authorList>
            <person name="Konstantinidis K.T."/>
            <person name="Delong E.F."/>
        </authorList>
    </citation>
    <scope>NUCLEOTIDE SEQUENCE</scope>
</reference>
<feature type="compositionally biased region" description="Basic and acidic residues" evidence="1">
    <location>
        <begin position="48"/>
        <end position="64"/>
    </location>
</feature>
<name>B3T276_9ZZZZ</name>
<sequence length="64" mass="7532">MLCSDYSEYIEHNIPNTNIKACWEKEREYASQSNRHHQARQQAQRLPGIHEQRPEGPAGRRSDL</sequence>
<evidence type="ECO:0000256" key="1">
    <source>
        <dbReference type="SAM" id="MobiDB-lite"/>
    </source>
</evidence>
<gene>
    <name evidence="2" type="ORF">ALOHA_HF4000137B17ctg1g22</name>
</gene>
<organism evidence="2">
    <name type="scientific">uncultured marine microorganism HF4000_137B17</name>
    <dbReference type="NCBI Taxonomy" id="455523"/>
    <lineage>
        <taxon>unclassified sequences</taxon>
        <taxon>environmental samples</taxon>
    </lineage>
</organism>
<evidence type="ECO:0000313" key="2">
    <source>
        <dbReference type="EMBL" id="ABZ06685.1"/>
    </source>
</evidence>